<reference evidence="3" key="1">
    <citation type="submission" date="2022-06" db="EMBL/GenBank/DDBJ databases">
        <title>Alkalimarinus sp. nov., isolated from gut of a Alitta virens.</title>
        <authorList>
            <person name="Yang A.I."/>
            <person name="Shin N.-R."/>
        </authorList>
    </citation>
    <scope>NUCLEOTIDE SEQUENCE</scope>
    <source>
        <strain evidence="3">A2M4</strain>
    </source>
</reference>
<keyword evidence="2" id="KW-0732">Signal</keyword>
<organism evidence="3 4">
    <name type="scientific">Alkalimarinus alittae</name>
    <dbReference type="NCBI Taxonomy" id="2961619"/>
    <lineage>
        <taxon>Bacteria</taxon>
        <taxon>Pseudomonadati</taxon>
        <taxon>Pseudomonadota</taxon>
        <taxon>Gammaproteobacteria</taxon>
        <taxon>Alteromonadales</taxon>
        <taxon>Alteromonadaceae</taxon>
        <taxon>Alkalimarinus</taxon>
    </lineage>
</organism>
<feature type="chain" id="PRO_5046801004" evidence="2">
    <location>
        <begin position="32"/>
        <end position="149"/>
    </location>
</feature>
<gene>
    <name evidence="3" type="ORF">NKI27_16690</name>
</gene>
<accession>A0ABY6N0Z4</accession>
<feature type="region of interest" description="Disordered" evidence="1">
    <location>
        <begin position="41"/>
        <end position="115"/>
    </location>
</feature>
<evidence type="ECO:0000256" key="1">
    <source>
        <dbReference type="SAM" id="MobiDB-lite"/>
    </source>
</evidence>
<proteinExistence type="predicted"/>
<evidence type="ECO:0000313" key="3">
    <source>
        <dbReference type="EMBL" id="UZE95677.1"/>
    </source>
</evidence>
<feature type="compositionally biased region" description="Polar residues" evidence="1">
    <location>
        <begin position="45"/>
        <end position="60"/>
    </location>
</feature>
<evidence type="ECO:0000256" key="2">
    <source>
        <dbReference type="SAM" id="SignalP"/>
    </source>
</evidence>
<protein>
    <submittedName>
        <fullName evidence="3">Uncharacterized protein</fullName>
    </submittedName>
</protein>
<dbReference type="EMBL" id="CP100390">
    <property type="protein sequence ID" value="UZE95677.1"/>
    <property type="molecule type" value="Genomic_DNA"/>
</dbReference>
<sequence length="149" mass="16978">MKFQHPPQTCTTFLLTATFISSLLLTSTVTAIDLNYNPEFDAPSSDKTGMPSTRQFNTQKHLSEERKSTTKNDTNRLKLNPQHQDITPVKGWSFKAPSLSSDKAPSFTDERQSVKMSEQQMWQEGGKNYDNNPLNQNNYRVNVEAELTF</sequence>
<dbReference type="RefSeq" id="WP_265047167.1">
    <property type="nucleotide sequence ID" value="NZ_CP100390.1"/>
</dbReference>
<keyword evidence="4" id="KW-1185">Reference proteome</keyword>
<name>A0ABY6N0Z4_9ALTE</name>
<feature type="compositionally biased region" description="Basic and acidic residues" evidence="1">
    <location>
        <begin position="61"/>
        <end position="76"/>
    </location>
</feature>
<feature type="signal peptide" evidence="2">
    <location>
        <begin position="1"/>
        <end position="31"/>
    </location>
</feature>
<evidence type="ECO:0000313" key="4">
    <source>
        <dbReference type="Proteomes" id="UP001163739"/>
    </source>
</evidence>
<dbReference type="Proteomes" id="UP001163739">
    <property type="component" value="Chromosome"/>
</dbReference>